<dbReference type="GO" id="GO:0005634">
    <property type="term" value="C:nucleus"/>
    <property type="evidence" value="ECO:0007669"/>
    <property type="project" value="UniProtKB-SubCell"/>
</dbReference>
<dbReference type="GO" id="GO:0043565">
    <property type="term" value="F:sequence-specific DNA binding"/>
    <property type="evidence" value="ECO:0007669"/>
    <property type="project" value="InterPro"/>
</dbReference>
<keyword evidence="3" id="KW-0238">DNA-binding</keyword>
<keyword evidence="2" id="KW-0805">Transcription regulation</keyword>
<dbReference type="Proteomes" id="UP000287651">
    <property type="component" value="Unassembled WGS sequence"/>
</dbReference>
<feature type="region of interest" description="Disordered" evidence="6">
    <location>
        <begin position="21"/>
        <end position="49"/>
    </location>
</feature>
<proteinExistence type="predicted"/>
<protein>
    <recommendedName>
        <fullName evidence="7">WRKY domain-containing protein</fullName>
    </recommendedName>
</protein>
<organism evidence="8 9">
    <name type="scientific">Ensete ventricosum</name>
    <name type="common">Abyssinian banana</name>
    <name type="synonym">Musa ensete</name>
    <dbReference type="NCBI Taxonomy" id="4639"/>
    <lineage>
        <taxon>Eukaryota</taxon>
        <taxon>Viridiplantae</taxon>
        <taxon>Streptophyta</taxon>
        <taxon>Embryophyta</taxon>
        <taxon>Tracheophyta</taxon>
        <taxon>Spermatophyta</taxon>
        <taxon>Magnoliopsida</taxon>
        <taxon>Liliopsida</taxon>
        <taxon>Zingiberales</taxon>
        <taxon>Musaceae</taxon>
        <taxon>Ensete</taxon>
    </lineage>
</organism>
<evidence type="ECO:0000259" key="7">
    <source>
        <dbReference type="PROSITE" id="PS50811"/>
    </source>
</evidence>
<comment type="subcellular location">
    <subcellularLocation>
        <location evidence="1">Nucleus</location>
    </subcellularLocation>
</comment>
<accession>A0A426XTP4</accession>
<evidence type="ECO:0000313" key="8">
    <source>
        <dbReference type="EMBL" id="RRT42839.1"/>
    </source>
</evidence>
<comment type="caution">
    <text evidence="8">The sequence shown here is derived from an EMBL/GenBank/DDBJ whole genome shotgun (WGS) entry which is preliminary data.</text>
</comment>
<dbReference type="SUPFAM" id="SSF118290">
    <property type="entry name" value="WRKY DNA-binding domain"/>
    <property type="match status" value="1"/>
</dbReference>
<dbReference type="InterPro" id="IPR036576">
    <property type="entry name" value="WRKY_dom_sf"/>
</dbReference>
<evidence type="ECO:0000256" key="5">
    <source>
        <dbReference type="ARBA" id="ARBA00023242"/>
    </source>
</evidence>
<dbReference type="PROSITE" id="PS50811">
    <property type="entry name" value="WRKY"/>
    <property type="match status" value="1"/>
</dbReference>
<dbReference type="InterPro" id="IPR003657">
    <property type="entry name" value="WRKY_dom"/>
</dbReference>
<keyword evidence="4" id="KW-0804">Transcription</keyword>
<dbReference type="Pfam" id="PF03106">
    <property type="entry name" value="WRKY"/>
    <property type="match status" value="1"/>
</dbReference>
<keyword evidence="5" id="KW-0539">Nucleus</keyword>
<evidence type="ECO:0000256" key="1">
    <source>
        <dbReference type="ARBA" id="ARBA00004123"/>
    </source>
</evidence>
<gene>
    <name evidence="8" type="ORF">B296_00042218</name>
</gene>
<evidence type="ECO:0000313" key="9">
    <source>
        <dbReference type="Proteomes" id="UP000287651"/>
    </source>
</evidence>
<evidence type="ECO:0000256" key="3">
    <source>
        <dbReference type="ARBA" id="ARBA00023125"/>
    </source>
</evidence>
<evidence type="ECO:0000256" key="4">
    <source>
        <dbReference type="ARBA" id="ARBA00023163"/>
    </source>
</evidence>
<evidence type="ECO:0000256" key="6">
    <source>
        <dbReference type="SAM" id="MobiDB-lite"/>
    </source>
</evidence>
<evidence type="ECO:0000256" key="2">
    <source>
        <dbReference type="ARBA" id="ARBA00023015"/>
    </source>
</evidence>
<reference evidence="8 9" key="1">
    <citation type="journal article" date="2014" name="Agronomy (Basel)">
        <title>A Draft Genome Sequence for Ensete ventricosum, the Drought-Tolerant Tree Against Hunger.</title>
        <authorList>
            <person name="Harrison J."/>
            <person name="Moore K.A."/>
            <person name="Paszkiewicz K."/>
            <person name="Jones T."/>
            <person name="Grant M."/>
            <person name="Ambacheew D."/>
            <person name="Muzemil S."/>
            <person name="Studholme D.J."/>
        </authorList>
    </citation>
    <scope>NUCLEOTIDE SEQUENCE [LARGE SCALE GENOMIC DNA]</scope>
</reference>
<name>A0A426XTP4_ENSVE</name>
<dbReference type="EMBL" id="AMZH03017554">
    <property type="protein sequence ID" value="RRT42839.1"/>
    <property type="molecule type" value="Genomic_DNA"/>
</dbReference>
<sequence>MKKRVEQSSDDPVVLVTTYEGQHTHPSPIVPCSTHHTPPRPLPLHRTSW</sequence>
<feature type="domain" description="WRKY" evidence="7">
    <location>
        <begin position="1"/>
        <end position="28"/>
    </location>
</feature>
<dbReference type="GO" id="GO:0003700">
    <property type="term" value="F:DNA-binding transcription factor activity"/>
    <property type="evidence" value="ECO:0007669"/>
    <property type="project" value="InterPro"/>
</dbReference>
<dbReference type="Gene3D" id="2.20.25.80">
    <property type="entry name" value="WRKY domain"/>
    <property type="match status" value="1"/>
</dbReference>
<dbReference type="AlphaFoldDB" id="A0A426XTP4"/>